<gene>
    <name evidence="2" type="ORF">F2Q68_00035892</name>
</gene>
<evidence type="ECO:0000256" key="1">
    <source>
        <dbReference type="SAM" id="MobiDB-lite"/>
    </source>
</evidence>
<proteinExistence type="predicted"/>
<organism evidence="2 3">
    <name type="scientific">Brassica cretica</name>
    <name type="common">Mustard</name>
    <dbReference type="NCBI Taxonomy" id="69181"/>
    <lineage>
        <taxon>Eukaryota</taxon>
        <taxon>Viridiplantae</taxon>
        <taxon>Streptophyta</taxon>
        <taxon>Embryophyta</taxon>
        <taxon>Tracheophyta</taxon>
        <taxon>Spermatophyta</taxon>
        <taxon>Magnoliopsida</taxon>
        <taxon>eudicotyledons</taxon>
        <taxon>Gunneridae</taxon>
        <taxon>Pentapetalae</taxon>
        <taxon>rosids</taxon>
        <taxon>malvids</taxon>
        <taxon>Brassicales</taxon>
        <taxon>Brassicaceae</taxon>
        <taxon>Brassiceae</taxon>
        <taxon>Brassica</taxon>
    </lineage>
</organism>
<dbReference type="Proteomes" id="UP000712281">
    <property type="component" value="Unassembled WGS sequence"/>
</dbReference>
<feature type="compositionally biased region" description="Polar residues" evidence="1">
    <location>
        <begin position="19"/>
        <end position="29"/>
    </location>
</feature>
<feature type="region of interest" description="Disordered" evidence="1">
    <location>
        <begin position="1"/>
        <end position="29"/>
    </location>
</feature>
<name>A0A8S9H1Y4_BRACR</name>
<accession>A0A8S9H1Y4</accession>
<comment type="caution">
    <text evidence="2">The sequence shown here is derived from an EMBL/GenBank/DDBJ whole genome shotgun (WGS) entry which is preliminary data.</text>
</comment>
<reference evidence="2" key="1">
    <citation type="submission" date="2019-12" db="EMBL/GenBank/DDBJ databases">
        <title>Genome sequencing and annotation of Brassica cretica.</title>
        <authorList>
            <person name="Studholme D.J."/>
            <person name="Sarris P.F."/>
        </authorList>
    </citation>
    <scope>NUCLEOTIDE SEQUENCE</scope>
    <source>
        <strain evidence="2">PFS-001/15</strain>
        <tissue evidence="2">Leaf</tissue>
    </source>
</reference>
<dbReference type="EMBL" id="QGKW02001988">
    <property type="protein sequence ID" value="KAF2550252.1"/>
    <property type="molecule type" value="Genomic_DNA"/>
</dbReference>
<dbReference type="AlphaFoldDB" id="A0A8S9H1Y4"/>
<evidence type="ECO:0000313" key="3">
    <source>
        <dbReference type="Proteomes" id="UP000712281"/>
    </source>
</evidence>
<evidence type="ECO:0000313" key="2">
    <source>
        <dbReference type="EMBL" id="KAF2550252.1"/>
    </source>
</evidence>
<sequence>MTPLLSHVLSRRNRRDLSSTETTMTSPRRNQLTMSLDGINPRVFRSPRLLRDLSLKVISPRSLHDLSSMISPRDLSSKMISPRRLRDLSSVISPP</sequence>
<protein>
    <submittedName>
        <fullName evidence="2">Uncharacterized protein</fullName>
    </submittedName>
</protein>